<gene>
    <name evidence="1" type="ORF">SSP531S_59770</name>
</gene>
<dbReference type="AlphaFoldDB" id="A0A388T6U7"/>
<dbReference type="EMBL" id="BGZL01000068">
    <property type="protein sequence ID" value="GBQ04479.1"/>
    <property type="molecule type" value="Genomic_DNA"/>
</dbReference>
<sequence length="96" mass="9979">MLSGMPNLAHPLFSAPVDAVDGEMVRSFLALELEESFTLDYKRNIDATADTVAAMANTYGGVVLIGVDAHPKDSNLPGGLVDSAAQLAAGSSMLTR</sequence>
<evidence type="ECO:0000313" key="1">
    <source>
        <dbReference type="EMBL" id="GBQ04479.1"/>
    </source>
</evidence>
<comment type="caution">
    <text evidence="1">The sequence shown here is derived from an EMBL/GenBank/DDBJ whole genome shotgun (WGS) entry which is preliminary data.</text>
</comment>
<protein>
    <recommendedName>
        <fullName evidence="3">Schlafen AlbA-2 domain-containing protein</fullName>
    </recommendedName>
</protein>
<evidence type="ECO:0000313" key="2">
    <source>
        <dbReference type="Proteomes" id="UP000265354"/>
    </source>
</evidence>
<accession>A0A388T6U7</accession>
<dbReference type="Gene3D" id="3.30.950.30">
    <property type="entry name" value="Schlafen, AAA domain"/>
    <property type="match status" value="1"/>
</dbReference>
<evidence type="ECO:0008006" key="3">
    <source>
        <dbReference type="Google" id="ProtNLM"/>
    </source>
</evidence>
<name>A0A388T6U7_9ACTN</name>
<organism evidence="1 2">
    <name type="scientific">Streptomyces spongiicola</name>
    <dbReference type="NCBI Taxonomy" id="1690221"/>
    <lineage>
        <taxon>Bacteria</taxon>
        <taxon>Bacillati</taxon>
        <taxon>Actinomycetota</taxon>
        <taxon>Actinomycetes</taxon>
        <taxon>Kitasatosporales</taxon>
        <taxon>Streptomycetaceae</taxon>
        <taxon>Streptomyces</taxon>
    </lineage>
</organism>
<dbReference type="InterPro" id="IPR038461">
    <property type="entry name" value="Schlafen_AlbA_2_dom_sf"/>
</dbReference>
<proteinExistence type="predicted"/>
<reference evidence="1 2" key="1">
    <citation type="submission" date="2018-07" db="EMBL/GenBank/DDBJ databases">
        <title>Whole Genome Shotgun Sequence of Streptomyces spongiicola strain 531S.</title>
        <authorList>
            <person name="Dohra H."/>
            <person name="Kodani S."/>
        </authorList>
    </citation>
    <scope>NUCLEOTIDE SEQUENCE [LARGE SCALE GENOMIC DNA]</scope>
    <source>
        <strain evidence="1 2">531S</strain>
    </source>
</reference>
<dbReference type="Proteomes" id="UP000265354">
    <property type="component" value="Unassembled WGS sequence"/>
</dbReference>